<dbReference type="GO" id="GO:1990281">
    <property type="term" value="C:efflux pump complex"/>
    <property type="evidence" value="ECO:0007669"/>
    <property type="project" value="TreeGrafter"/>
</dbReference>
<keyword evidence="2" id="KW-0812">Transmembrane</keyword>
<organism evidence="4 5">
    <name type="scientific">Magnetovibrio blakemorei</name>
    <dbReference type="NCBI Taxonomy" id="28181"/>
    <lineage>
        <taxon>Bacteria</taxon>
        <taxon>Pseudomonadati</taxon>
        <taxon>Pseudomonadota</taxon>
        <taxon>Alphaproteobacteria</taxon>
        <taxon>Rhodospirillales</taxon>
        <taxon>Magnetovibrionaceae</taxon>
        <taxon>Magnetovibrio</taxon>
    </lineage>
</organism>
<evidence type="ECO:0000259" key="3">
    <source>
        <dbReference type="Pfam" id="PF25967"/>
    </source>
</evidence>
<protein>
    <recommendedName>
        <fullName evidence="3">Multidrug resistance protein MdtA-like C-terminal permuted SH3 domain-containing protein</fullName>
    </recommendedName>
</protein>
<dbReference type="Gene3D" id="2.40.50.100">
    <property type="match status" value="1"/>
</dbReference>
<dbReference type="OrthoDB" id="9806939at2"/>
<dbReference type="Proteomes" id="UP000095347">
    <property type="component" value="Unassembled WGS sequence"/>
</dbReference>
<proteinExistence type="inferred from homology"/>
<dbReference type="Pfam" id="PF25967">
    <property type="entry name" value="RND-MFP_C"/>
    <property type="match status" value="1"/>
</dbReference>
<comment type="caution">
    <text evidence="4">The sequence shown here is derived from an EMBL/GenBank/DDBJ whole genome shotgun (WGS) entry which is preliminary data.</text>
</comment>
<dbReference type="Gene3D" id="2.40.30.170">
    <property type="match status" value="1"/>
</dbReference>
<dbReference type="RefSeq" id="WP_069957996.1">
    <property type="nucleotide sequence ID" value="NZ_MCGG01000025.1"/>
</dbReference>
<feature type="domain" description="Multidrug resistance protein MdtA-like C-terminal permuted SH3" evidence="3">
    <location>
        <begin position="310"/>
        <end position="371"/>
    </location>
</feature>
<keyword evidence="2" id="KW-1133">Transmembrane helix</keyword>
<accession>A0A1E5Q7L6</accession>
<dbReference type="Gene3D" id="2.40.420.20">
    <property type="match status" value="1"/>
</dbReference>
<dbReference type="NCBIfam" id="TIGR01730">
    <property type="entry name" value="RND_mfp"/>
    <property type="match status" value="1"/>
</dbReference>
<dbReference type="Gene3D" id="1.10.287.470">
    <property type="entry name" value="Helix hairpin bin"/>
    <property type="match status" value="1"/>
</dbReference>
<reference evidence="5" key="1">
    <citation type="submission" date="2016-07" db="EMBL/GenBank/DDBJ databases">
        <authorList>
            <person name="Florea S."/>
            <person name="Webb J.S."/>
            <person name="Jaromczyk J."/>
            <person name="Schardl C.L."/>
        </authorList>
    </citation>
    <scope>NUCLEOTIDE SEQUENCE [LARGE SCALE GENOMIC DNA]</scope>
    <source>
        <strain evidence="5">MV-1</strain>
    </source>
</reference>
<dbReference type="AlphaFoldDB" id="A0A1E5Q7L6"/>
<keyword evidence="2" id="KW-0472">Membrane</keyword>
<dbReference type="SUPFAM" id="SSF111369">
    <property type="entry name" value="HlyD-like secretion proteins"/>
    <property type="match status" value="1"/>
</dbReference>
<dbReference type="InterPro" id="IPR006143">
    <property type="entry name" value="RND_pump_MFP"/>
</dbReference>
<comment type="similarity">
    <text evidence="1">Belongs to the membrane fusion protein (MFP) (TC 8.A.1) family.</text>
</comment>
<sequence>MTQKRRWILGLGIVVGLAAIVIGVIKIVPLKVEVAQTEQNVPVQVFGLGTVEARILSDVGFQTNGTLVELLADQGQRVREGTVLARLDDREQQARLVKAAAGVTNARAMLESAEAGLVKAKTVLKLKESINTRRQTLLRSGATTKEEADNALTEAQSARADLLIAESNISIAKASVENAQAEHDYQSVLLDNFTLSAPYDALVVSRTNELGTVLNMGVPLFKLVKADTVWVLGYIDEGRAGHIEIGQQVEIHLRSRPDRYFAGHVARIDIESDRANEERRVYAVCDECPDQFHLGEQAEMTITVDTLETAVLVPEIAVDGLDAQRQRGVVWVVQDGELKRRTVGFGYQTLDARLEIISGLETGDEVVIKRVKGLKETRAVTVNEVTER</sequence>
<name>A0A1E5Q7L6_9PROT</name>
<dbReference type="STRING" id="28181.BEN30_10350"/>
<feature type="transmembrane region" description="Helical" evidence="2">
    <location>
        <begin position="7"/>
        <end position="28"/>
    </location>
</feature>
<dbReference type="EMBL" id="MCGG01000025">
    <property type="protein sequence ID" value="OEJ67167.1"/>
    <property type="molecule type" value="Genomic_DNA"/>
</dbReference>
<evidence type="ECO:0000313" key="4">
    <source>
        <dbReference type="EMBL" id="OEJ67167.1"/>
    </source>
</evidence>
<dbReference type="PANTHER" id="PTHR30469">
    <property type="entry name" value="MULTIDRUG RESISTANCE PROTEIN MDTA"/>
    <property type="match status" value="1"/>
</dbReference>
<evidence type="ECO:0000256" key="1">
    <source>
        <dbReference type="ARBA" id="ARBA00009477"/>
    </source>
</evidence>
<dbReference type="InterPro" id="IPR058627">
    <property type="entry name" value="MdtA-like_C"/>
</dbReference>
<evidence type="ECO:0000313" key="5">
    <source>
        <dbReference type="Proteomes" id="UP000095347"/>
    </source>
</evidence>
<evidence type="ECO:0000256" key="2">
    <source>
        <dbReference type="SAM" id="Phobius"/>
    </source>
</evidence>
<gene>
    <name evidence="4" type="ORF">BEN30_10350</name>
</gene>
<dbReference type="PANTHER" id="PTHR30469:SF33">
    <property type="entry name" value="SLR1207 PROTEIN"/>
    <property type="match status" value="1"/>
</dbReference>
<keyword evidence="5" id="KW-1185">Reference proteome</keyword>
<dbReference type="GO" id="GO:0015562">
    <property type="term" value="F:efflux transmembrane transporter activity"/>
    <property type="evidence" value="ECO:0007669"/>
    <property type="project" value="TreeGrafter"/>
</dbReference>